<organism evidence="3 4">
    <name type="scientific">Desmophyllum pertusum</name>
    <dbReference type="NCBI Taxonomy" id="174260"/>
    <lineage>
        <taxon>Eukaryota</taxon>
        <taxon>Metazoa</taxon>
        <taxon>Cnidaria</taxon>
        <taxon>Anthozoa</taxon>
        <taxon>Hexacorallia</taxon>
        <taxon>Scleractinia</taxon>
        <taxon>Caryophylliina</taxon>
        <taxon>Caryophylliidae</taxon>
        <taxon>Desmophyllum</taxon>
    </lineage>
</organism>
<dbReference type="InterPro" id="IPR004493">
    <property type="entry name" value="Leu-tRNA-synth_Ia_arc/euk"/>
</dbReference>
<evidence type="ECO:0000313" key="3">
    <source>
        <dbReference type="EMBL" id="KAJ7377115.1"/>
    </source>
</evidence>
<dbReference type="GO" id="GO:0004823">
    <property type="term" value="F:leucine-tRNA ligase activity"/>
    <property type="evidence" value="ECO:0007669"/>
    <property type="project" value="InterPro"/>
</dbReference>
<dbReference type="GO" id="GO:0005524">
    <property type="term" value="F:ATP binding"/>
    <property type="evidence" value="ECO:0007669"/>
    <property type="project" value="InterPro"/>
</dbReference>
<evidence type="ECO:0000256" key="1">
    <source>
        <dbReference type="ARBA" id="ARBA00005594"/>
    </source>
</evidence>
<proteinExistence type="inferred from homology"/>
<feature type="compositionally biased region" description="Gly residues" evidence="2">
    <location>
        <begin position="1"/>
        <end position="10"/>
    </location>
</feature>
<comment type="similarity">
    <text evidence="1">Belongs to the class-I aminoacyl-tRNA synthetase family.</text>
</comment>
<evidence type="ECO:0000256" key="2">
    <source>
        <dbReference type="SAM" id="MobiDB-lite"/>
    </source>
</evidence>
<dbReference type="Proteomes" id="UP001163046">
    <property type="component" value="Unassembled WGS sequence"/>
</dbReference>
<gene>
    <name evidence="3" type="ORF">OS493_030710</name>
</gene>
<keyword evidence="4" id="KW-1185">Reference proteome</keyword>
<sequence>MGGEGGGQTGGSHEPHPIIRHFRNEKQSGVDRKSTAKVDYLKDVRHRSRKDGLTTKPLKWTLFQKEKYFCTFPYPYMNGTTSPWTHLYTFKEKEEKEEAKQMKSKIAAKTGGLEYQWQIMQSIGLTDEEIKKWTGDGRLSPRMSILIMTHL</sequence>
<name>A0A9X0CVH1_9CNID</name>
<comment type="caution">
    <text evidence="3">The sequence shown here is derived from an EMBL/GenBank/DDBJ whole genome shotgun (WGS) entry which is preliminary data.</text>
</comment>
<dbReference type="GO" id="GO:0006429">
    <property type="term" value="P:leucyl-tRNA aminoacylation"/>
    <property type="evidence" value="ECO:0007669"/>
    <property type="project" value="InterPro"/>
</dbReference>
<feature type="compositionally biased region" description="Basic and acidic residues" evidence="2">
    <location>
        <begin position="13"/>
        <end position="33"/>
    </location>
</feature>
<dbReference type="EMBL" id="MU826383">
    <property type="protein sequence ID" value="KAJ7377115.1"/>
    <property type="molecule type" value="Genomic_DNA"/>
</dbReference>
<reference evidence="3" key="1">
    <citation type="submission" date="2023-01" db="EMBL/GenBank/DDBJ databases">
        <title>Genome assembly of the deep-sea coral Lophelia pertusa.</title>
        <authorList>
            <person name="Herrera S."/>
            <person name="Cordes E."/>
        </authorList>
    </citation>
    <scope>NUCLEOTIDE SEQUENCE</scope>
    <source>
        <strain evidence="3">USNM1676648</strain>
        <tissue evidence="3">Polyp</tissue>
    </source>
</reference>
<protein>
    <submittedName>
        <fullName evidence="3">Uncharacterized protein</fullName>
    </submittedName>
</protein>
<dbReference type="OrthoDB" id="10249672at2759"/>
<dbReference type="PANTHER" id="PTHR45794">
    <property type="entry name" value="LEUCYL-TRNA SYNTHETASE"/>
    <property type="match status" value="1"/>
</dbReference>
<dbReference type="PANTHER" id="PTHR45794:SF1">
    <property type="entry name" value="LEUCINE--TRNA LIGASE, CYTOPLASMIC"/>
    <property type="match status" value="1"/>
</dbReference>
<feature type="region of interest" description="Disordered" evidence="2">
    <location>
        <begin position="1"/>
        <end position="33"/>
    </location>
</feature>
<dbReference type="AlphaFoldDB" id="A0A9X0CVH1"/>
<evidence type="ECO:0000313" key="4">
    <source>
        <dbReference type="Proteomes" id="UP001163046"/>
    </source>
</evidence>
<accession>A0A9X0CVH1</accession>